<evidence type="ECO:0000256" key="1">
    <source>
        <dbReference type="SAM" id="MobiDB-lite"/>
    </source>
</evidence>
<gene>
    <name evidence="2" type="ORF">GCM10023224_42880</name>
</gene>
<accession>A0ABP9GTU6</accession>
<keyword evidence="3" id="KW-1185">Reference proteome</keyword>
<comment type="caution">
    <text evidence="2">The sequence shown here is derived from an EMBL/GenBank/DDBJ whole genome shotgun (WGS) entry which is preliminary data.</text>
</comment>
<dbReference type="Proteomes" id="UP001499993">
    <property type="component" value="Unassembled WGS sequence"/>
</dbReference>
<organism evidence="2 3">
    <name type="scientific">Streptomonospora halophila</name>
    <dbReference type="NCBI Taxonomy" id="427369"/>
    <lineage>
        <taxon>Bacteria</taxon>
        <taxon>Bacillati</taxon>
        <taxon>Actinomycetota</taxon>
        <taxon>Actinomycetes</taxon>
        <taxon>Streptosporangiales</taxon>
        <taxon>Nocardiopsidaceae</taxon>
        <taxon>Streptomonospora</taxon>
    </lineage>
</organism>
<evidence type="ECO:0000313" key="3">
    <source>
        <dbReference type="Proteomes" id="UP001499993"/>
    </source>
</evidence>
<name>A0ABP9GTU6_9ACTN</name>
<reference evidence="3" key="1">
    <citation type="journal article" date="2019" name="Int. J. Syst. Evol. Microbiol.">
        <title>The Global Catalogue of Microorganisms (GCM) 10K type strain sequencing project: providing services to taxonomists for standard genome sequencing and annotation.</title>
        <authorList>
            <consortium name="The Broad Institute Genomics Platform"/>
            <consortium name="The Broad Institute Genome Sequencing Center for Infectious Disease"/>
            <person name="Wu L."/>
            <person name="Ma J."/>
        </authorList>
    </citation>
    <scope>NUCLEOTIDE SEQUENCE [LARGE SCALE GENOMIC DNA]</scope>
    <source>
        <strain evidence="3">JCM 18123</strain>
    </source>
</reference>
<dbReference type="EMBL" id="BAABIK010000029">
    <property type="protein sequence ID" value="GAA4953358.1"/>
    <property type="molecule type" value="Genomic_DNA"/>
</dbReference>
<sequence length="76" mass="8374">MPQGLKCTPTSRTRAGYSKWKRLVHTPMNHPSANTAGGTEGSESRRRTGPLRLTNRCAEGIGGTVIQRWRGTPVRQ</sequence>
<protein>
    <submittedName>
        <fullName evidence="2">Uncharacterized protein</fullName>
    </submittedName>
</protein>
<feature type="region of interest" description="Disordered" evidence="1">
    <location>
        <begin position="24"/>
        <end position="51"/>
    </location>
</feature>
<proteinExistence type="predicted"/>
<evidence type="ECO:0000313" key="2">
    <source>
        <dbReference type="EMBL" id="GAA4953358.1"/>
    </source>
</evidence>